<feature type="transmembrane region" description="Helical" evidence="1">
    <location>
        <begin position="12"/>
        <end position="32"/>
    </location>
</feature>
<keyword evidence="1" id="KW-1133">Transmembrane helix</keyword>
<feature type="transmembrane region" description="Helical" evidence="1">
    <location>
        <begin position="44"/>
        <end position="64"/>
    </location>
</feature>
<evidence type="ECO:0000313" key="3">
    <source>
        <dbReference type="Proteomes" id="UP000827092"/>
    </source>
</evidence>
<proteinExistence type="predicted"/>
<keyword evidence="1" id="KW-0812">Transmembrane</keyword>
<keyword evidence="1" id="KW-0472">Membrane</keyword>
<reference evidence="2 3" key="1">
    <citation type="journal article" date="2022" name="Nat. Ecol. Evol.">
        <title>A masculinizing supergene underlies an exaggerated male reproductive morph in a spider.</title>
        <authorList>
            <person name="Hendrickx F."/>
            <person name="De Corte Z."/>
            <person name="Sonet G."/>
            <person name="Van Belleghem S.M."/>
            <person name="Kostlbacher S."/>
            <person name="Vangestel C."/>
        </authorList>
    </citation>
    <scope>NUCLEOTIDE SEQUENCE [LARGE SCALE GENOMIC DNA]</scope>
    <source>
        <strain evidence="2">W744_W776</strain>
    </source>
</reference>
<evidence type="ECO:0000256" key="1">
    <source>
        <dbReference type="SAM" id="Phobius"/>
    </source>
</evidence>
<dbReference type="Proteomes" id="UP000827092">
    <property type="component" value="Unassembled WGS sequence"/>
</dbReference>
<protein>
    <submittedName>
        <fullName evidence="2">Uncharacterized protein</fullName>
    </submittedName>
</protein>
<evidence type="ECO:0000313" key="2">
    <source>
        <dbReference type="EMBL" id="KAG8195750.1"/>
    </source>
</evidence>
<organism evidence="2 3">
    <name type="scientific">Oedothorax gibbosus</name>
    <dbReference type="NCBI Taxonomy" id="931172"/>
    <lineage>
        <taxon>Eukaryota</taxon>
        <taxon>Metazoa</taxon>
        <taxon>Ecdysozoa</taxon>
        <taxon>Arthropoda</taxon>
        <taxon>Chelicerata</taxon>
        <taxon>Arachnida</taxon>
        <taxon>Araneae</taxon>
        <taxon>Araneomorphae</taxon>
        <taxon>Entelegynae</taxon>
        <taxon>Araneoidea</taxon>
        <taxon>Linyphiidae</taxon>
        <taxon>Erigoninae</taxon>
        <taxon>Oedothorax</taxon>
    </lineage>
</organism>
<gene>
    <name evidence="2" type="ORF">JTE90_010628</name>
</gene>
<keyword evidence="3" id="KW-1185">Reference proteome</keyword>
<dbReference type="AlphaFoldDB" id="A0AAV6VG29"/>
<dbReference type="EMBL" id="JAFNEN010000079">
    <property type="protein sequence ID" value="KAG8195750.1"/>
    <property type="molecule type" value="Genomic_DNA"/>
</dbReference>
<comment type="caution">
    <text evidence="2">The sequence shown here is derived from an EMBL/GenBank/DDBJ whole genome shotgun (WGS) entry which is preliminary data.</text>
</comment>
<accession>A0AAV6VG29</accession>
<name>A0AAV6VG29_9ARAC</name>
<sequence>MVRKLNNLLSTPFMIIYTCSLLSLISSFTTVLDLRESSPDIVTNYVTFFVIEPIKLVTITLYAAKIPEFFIDVKLQVARSIDKADKKLSRNTDVFVMLKRIEDKEIVYLTAGNIF</sequence>